<feature type="signal peptide" evidence="3">
    <location>
        <begin position="1"/>
        <end position="18"/>
    </location>
</feature>
<dbReference type="InterPro" id="IPR003961">
    <property type="entry name" value="FN3_dom"/>
</dbReference>
<reference evidence="5 6" key="1">
    <citation type="submission" date="2018-12" db="EMBL/GenBank/DDBJ databases">
        <authorList>
            <consortium name="Pathogen Informatics"/>
        </authorList>
    </citation>
    <scope>NUCLEOTIDE SEQUENCE [LARGE SCALE GENOMIC DNA]</scope>
    <source>
        <strain evidence="5 6">NCTC11432</strain>
    </source>
</reference>
<keyword evidence="2" id="KW-0677">Repeat</keyword>
<feature type="domain" description="Fibronectin type-III" evidence="4">
    <location>
        <begin position="727"/>
        <end position="821"/>
    </location>
</feature>
<dbReference type="InterPro" id="IPR026444">
    <property type="entry name" value="Secre_tail"/>
</dbReference>
<dbReference type="Gene3D" id="2.60.120.200">
    <property type="match status" value="1"/>
</dbReference>
<dbReference type="InterPro" id="IPR050991">
    <property type="entry name" value="ECM_Regulatory_Proteins"/>
</dbReference>
<dbReference type="Pfam" id="PF00041">
    <property type="entry name" value="fn3"/>
    <property type="match status" value="2"/>
</dbReference>
<dbReference type="STRING" id="525257.HMPREF0204_14646"/>
<proteinExistence type="predicted"/>
<sequence>MKKLLLSCLASLSMGVYAQTNIANYTFSKSTGVTYTSITGGTKLFPVGNNTTYDNDVSAAIPLSSPFNFGGVAMTTCYVSANGFIAFGAAPSGTNYTPLSSLGSTTGAISAFGQDGGFSSSDTTQPPGNHEVRYEDLGTEFVVQWQDHANYSNRSTERLNFQIRLVYATGEIKIIYGNCTDPGTSTSNSTPQVGIRGNSTTYASNVNSLMIGNIPSGTTCDWSKAVTGSANSSTMLFSSTTNASVKIPAGLQYKWTPGTQAPVRTFAAATAIANNAATINWTAPTGATAYNVQYRAVGSCDWTDFAGNPVSAASATITGLAQNTTYQVQVQALNGSVQSVYSHIPNAAGTGSGYASTGSFTTLANCTSTVTGLSSSALTPETATISWTASTTPPGNGYEYYYSTSSTTPVSTVTPSGSVGAGITTANLSGLVPSTQYYYWVRANCNGTDKGVWSSSANFTTLGLCPTVTAPASSATGVSVNPTITWNAVNGATGYKLKVGTTSGGNDILDTDIAGGANTSYTFTSPLNFSTTYYYSVTAYTANITGPATACTVRSFQTICTSTNLPYTLDFENVTTPALPICTTVVNSGSGNLWKTATGPTGFTGKVLNYSYNSTNAANTWFFTQGLNLTAGVSYRIKYKYANSTGTTQYPEKLKVAYGSSATSAAMTNTLADYPNITGGTATSAFVDFTPSATGIYYFGFQAYSVADMNQIYVDDIYIDATPTCSEPSGVTVSAITNGGANVSWTAPAAAPGNGYEYYYSTSSTAPTASTTASGTSTTASASLSGLSASTTYYVWVRSVCSASDKSVWTSPATVFTTLCNAVTAPFSQNFDAGVAPSCWNNVNPTATTTDANLFWKFSGSADYGANTANNGRPAGTYAWVDASSPYSGAGVNTVQLVTPSVNLAGLTAPLVSFDWFKNHSTSTSTTVSPSTYDNNKLTVEVNDGNGWIEIFSDNTNLNQWRTVAVPLAASYIGATIQVRFTVNKNVNGNGYFYDDVLLDNVEIKQNPNLATSETSVKENKINVYPNPFTDTLTISDVSKVQSVSIVDVSGRLIKTIEKPSSELQLRDLKEGLYLVVLNMKDGSKQTIKAIKR</sequence>
<evidence type="ECO:0000256" key="2">
    <source>
        <dbReference type="ARBA" id="ARBA00022737"/>
    </source>
</evidence>
<dbReference type="OrthoDB" id="9813840at2"/>
<feature type="domain" description="Fibronectin type-III" evidence="4">
    <location>
        <begin position="369"/>
        <end position="464"/>
    </location>
</feature>
<dbReference type="SUPFAM" id="SSF49265">
    <property type="entry name" value="Fibronectin type III"/>
    <property type="match status" value="3"/>
</dbReference>
<organism evidence="5 6">
    <name type="scientific">Chryseobacterium gleum</name>
    <name type="common">Flavobacterium gleum</name>
    <dbReference type="NCBI Taxonomy" id="250"/>
    <lineage>
        <taxon>Bacteria</taxon>
        <taxon>Pseudomonadati</taxon>
        <taxon>Bacteroidota</taxon>
        <taxon>Flavobacteriia</taxon>
        <taxon>Flavobacteriales</taxon>
        <taxon>Weeksellaceae</taxon>
        <taxon>Chryseobacterium group</taxon>
        <taxon>Chryseobacterium</taxon>
    </lineage>
</organism>
<dbReference type="PANTHER" id="PTHR46708">
    <property type="entry name" value="TENASCIN"/>
    <property type="match status" value="1"/>
</dbReference>
<dbReference type="InterPro" id="IPR036116">
    <property type="entry name" value="FN3_sf"/>
</dbReference>
<evidence type="ECO:0000256" key="1">
    <source>
        <dbReference type="ARBA" id="ARBA00022729"/>
    </source>
</evidence>
<dbReference type="CDD" id="cd00063">
    <property type="entry name" value="FN3"/>
    <property type="match status" value="2"/>
</dbReference>
<feature type="chain" id="PRO_5018673043" evidence="3">
    <location>
        <begin position="19"/>
        <end position="1093"/>
    </location>
</feature>
<evidence type="ECO:0000259" key="4">
    <source>
        <dbReference type="PROSITE" id="PS50853"/>
    </source>
</evidence>
<dbReference type="InterPro" id="IPR015914">
    <property type="entry name" value="PAPs_N"/>
</dbReference>
<dbReference type="PANTHER" id="PTHR46708:SF2">
    <property type="entry name" value="FIBRONECTIN TYPE-III DOMAIN-CONTAINING PROTEIN"/>
    <property type="match status" value="1"/>
</dbReference>
<protein>
    <submittedName>
        <fullName evidence="5">Por secretion system C-terminal sorting domain</fullName>
    </submittedName>
</protein>
<dbReference type="Pfam" id="PF18962">
    <property type="entry name" value="Por_Secre_tail"/>
    <property type="match status" value="1"/>
</dbReference>
<dbReference type="PROSITE" id="PS50853">
    <property type="entry name" value="FN3"/>
    <property type="match status" value="3"/>
</dbReference>
<dbReference type="SMART" id="SM00060">
    <property type="entry name" value="FN3"/>
    <property type="match status" value="4"/>
</dbReference>
<feature type="domain" description="Fibronectin type-III" evidence="4">
    <location>
        <begin position="262"/>
        <end position="353"/>
    </location>
</feature>
<accession>A0A3S4MBN8</accession>
<keyword evidence="1 3" id="KW-0732">Signal</keyword>
<dbReference type="InterPro" id="IPR013783">
    <property type="entry name" value="Ig-like_fold"/>
</dbReference>
<dbReference type="GO" id="GO:0046872">
    <property type="term" value="F:metal ion binding"/>
    <property type="evidence" value="ECO:0007669"/>
    <property type="project" value="InterPro"/>
</dbReference>
<evidence type="ECO:0000256" key="3">
    <source>
        <dbReference type="SAM" id="SignalP"/>
    </source>
</evidence>
<dbReference type="GeneID" id="93022967"/>
<dbReference type="EMBL" id="LR134289">
    <property type="protein sequence ID" value="VEE12152.1"/>
    <property type="molecule type" value="Genomic_DNA"/>
</dbReference>
<dbReference type="Proteomes" id="UP000279227">
    <property type="component" value="Chromosome"/>
</dbReference>
<gene>
    <name evidence="5" type="ORF">NCTC11432_05157</name>
</gene>
<dbReference type="KEGG" id="cgle:NCTC11432_05157"/>
<dbReference type="NCBIfam" id="TIGR04183">
    <property type="entry name" value="Por_Secre_tail"/>
    <property type="match status" value="1"/>
</dbReference>
<name>A0A3S4MBN8_CHRGE</name>
<dbReference type="Pfam" id="PF16656">
    <property type="entry name" value="Pur_ac_phosph_N"/>
    <property type="match status" value="1"/>
</dbReference>
<dbReference type="Gene3D" id="2.60.40.10">
    <property type="entry name" value="Immunoglobulins"/>
    <property type="match status" value="4"/>
</dbReference>
<dbReference type="RefSeq" id="WP_002980731.1">
    <property type="nucleotide sequence ID" value="NZ_CP068486.1"/>
</dbReference>
<dbReference type="AlphaFoldDB" id="A0A3S4MBN8"/>
<evidence type="ECO:0000313" key="6">
    <source>
        <dbReference type="Proteomes" id="UP000279227"/>
    </source>
</evidence>
<evidence type="ECO:0000313" key="5">
    <source>
        <dbReference type="EMBL" id="VEE12152.1"/>
    </source>
</evidence>
<dbReference type="GO" id="GO:0003993">
    <property type="term" value="F:acid phosphatase activity"/>
    <property type="evidence" value="ECO:0007669"/>
    <property type="project" value="InterPro"/>
</dbReference>